<evidence type="ECO:0000256" key="1">
    <source>
        <dbReference type="ARBA" id="ARBA00023002"/>
    </source>
</evidence>
<dbReference type="InterPro" id="IPR052228">
    <property type="entry name" value="Sec_Metab_Biosynth_Oxidored"/>
</dbReference>
<sequence length="361" mass="39622">MVQLSAVESANITLAQSRPLVAVFVGATSGIGEYTLLALARAHGKTGKGLRVYLVGRSAASAKSIIAECQRLCPSGDFRFVQVDILNLLQGTDECCKQITKLETAEPFGGGEPRIDILCMTQGFVRFGAAEITPEGLEVSMALLYYSRMRFTTNLLHLLLATPPSHPAHILSVFGAGLEKGATLHLDDLSLTKDPKAHYGFLNLRVHVVHMTTMFFEHLAQQHPGKLSLVHVYPGLVLTPAMNHPSYPWWFKAAAFVLKPIAKRTVAIKPEEIGNRVLFLATPRYLARGVEDVKTSDGQVPVAMGSDGVRGGGAYSCNWDGETNDIEKFYVKLREQGFERKVVEHTDKVFEVVGRGNRFEE</sequence>
<dbReference type="EMBL" id="NAJP01000004">
    <property type="protein sequence ID" value="TKA48243.1"/>
    <property type="molecule type" value="Genomic_DNA"/>
</dbReference>
<dbReference type="GO" id="GO:0016491">
    <property type="term" value="F:oxidoreductase activity"/>
    <property type="evidence" value="ECO:0007669"/>
    <property type="project" value="UniProtKB-KW"/>
</dbReference>
<organism evidence="2 3">
    <name type="scientific">Friedmanniomyces endolithicus</name>
    <dbReference type="NCBI Taxonomy" id="329885"/>
    <lineage>
        <taxon>Eukaryota</taxon>
        <taxon>Fungi</taxon>
        <taxon>Dikarya</taxon>
        <taxon>Ascomycota</taxon>
        <taxon>Pezizomycotina</taxon>
        <taxon>Dothideomycetes</taxon>
        <taxon>Dothideomycetidae</taxon>
        <taxon>Mycosphaerellales</taxon>
        <taxon>Teratosphaeriaceae</taxon>
        <taxon>Friedmanniomyces</taxon>
    </lineage>
</organism>
<dbReference type="STRING" id="329885.A0A4U0VGY6"/>
<dbReference type="AlphaFoldDB" id="A0A4U0VGY6"/>
<dbReference type="OrthoDB" id="2898509at2759"/>
<proteinExistence type="predicted"/>
<dbReference type="Gene3D" id="3.40.50.720">
    <property type="entry name" value="NAD(P)-binding Rossmann-like Domain"/>
    <property type="match status" value="1"/>
</dbReference>
<dbReference type="InterPro" id="IPR036291">
    <property type="entry name" value="NAD(P)-bd_dom_sf"/>
</dbReference>
<evidence type="ECO:0008006" key="4">
    <source>
        <dbReference type="Google" id="ProtNLM"/>
    </source>
</evidence>
<accession>A0A4U0VGY6</accession>
<keyword evidence="1" id="KW-0560">Oxidoreductase</keyword>
<gene>
    <name evidence="2" type="ORF">B0A54_01736</name>
</gene>
<evidence type="ECO:0000313" key="3">
    <source>
        <dbReference type="Proteomes" id="UP000310066"/>
    </source>
</evidence>
<name>A0A4U0VGY6_9PEZI</name>
<dbReference type="SUPFAM" id="SSF51735">
    <property type="entry name" value="NAD(P)-binding Rossmann-fold domains"/>
    <property type="match status" value="1"/>
</dbReference>
<dbReference type="PANTHER" id="PTHR47534">
    <property type="entry name" value="YALI0E05731P"/>
    <property type="match status" value="1"/>
</dbReference>
<protein>
    <recommendedName>
        <fullName evidence="4">Ketoreductase (KR) domain-containing protein</fullName>
    </recommendedName>
</protein>
<dbReference type="PANTHER" id="PTHR47534:SF3">
    <property type="entry name" value="ALCOHOL DEHYDROGENASE-LIKE C-TERMINAL DOMAIN-CONTAINING PROTEIN"/>
    <property type="match status" value="1"/>
</dbReference>
<dbReference type="Proteomes" id="UP000310066">
    <property type="component" value="Unassembled WGS sequence"/>
</dbReference>
<comment type="caution">
    <text evidence="2">The sequence shown here is derived from an EMBL/GenBank/DDBJ whole genome shotgun (WGS) entry which is preliminary data.</text>
</comment>
<evidence type="ECO:0000313" key="2">
    <source>
        <dbReference type="EMBL" id="TKA48243.1"/>
    </source>
</evidence>
<reference evidence="2 3" key="1">
    <citation type="submission" date="2017-03" db="EMBL/GenBank/DDBJ databases">
        <title>Genomes of endolithic fungi from Antarctica.</title>
        <authorList>
            <person name="Coleine C."/>
            <person name="Masonjones S."/>
            <person name="Stajich J.E."/>
        </authorList>
    </citation>
    <scope>NUCLEOTIDE SEQUENCE [LARGE SCALE GENOMIC DNA]</scope>
    <source>
        <strain evidence="2 3">CCFEE 5311</strain>
    </source>
</reference>